<reference evidence="3 4" key="1">
    <citation type="journal article" date="2009" name="Science">
        <title>Green evolution and dynamic adaptations revealed by genomes of the marine picoeukaryotes Micromonas.</title>
        <authorList>
            <person name="Worden A.Z."/>
            <person name="Lee J.H."/>
            <person name="Mock T."/>
            <person name="Rouze P."/>
            <person name="Simmons M.P."/>
            <person name="Aerts A.L."/>
            <person name="Allen A.E."/>
            <person name="Cuvelier M.L."/>
            <person name="Derelle E."/>
            <person name="Everett M.V."/>
            <person name="Foulon E."/>
            <person name="Grimwood J."/>
            <person name="Gundlach H."/>
            <person name="Henrissat B."/>
            <person name="Napoli C."/>
            <person name="McDonald S.M."/>
            <person name="Parker M.S."/>
            <person name="Rombauts S."/>
            <person name="Salamov A."/>
            <person name="Von Dassow P."/>
            <person name="Badger J.H."/>
            <person name="Coutinho P.M."/>
            <person name="Demir E."/>
            <person name="Dubchak I."/>
            <person name="Gentemann C."/>
            <person name="Eikrem W."/>
            <person name="Gready J.E."/>
            <person name="John U."/>
            <person name="Lanier W."/>
            <person name="Lindquist E.A."/>
            <person name="Lucas S."/>
            <person name="Mayer K.F."/>
            <person name="Moreau H."/>
            <person name="Not F."/>
            <person name="Otillar R."/>
            <person name="Panaud O."/>
            <person name="Pangilinan J."/>
            <person name="Paulsen I."/>
            <person name="Piegu B."/>
            <person name="Poliakov A."/>
            <person name="Robbens S."/>
            <person name="Schmutz J."/>
            <person name="Toulza E."/>
            <person name="Wyss T."/>
            <person name="Zelensky A."/>
            <person name="Zhou K."/>
            <person name="Armbrust E.V."/>
            <person name="Bhattacharya D."/>
            <person name="Goodenough U.W."/>
            <person name="Van de Peer Y."/>
            <person name="Grigoriev I.V."/>
        </authorList>
    </citation>
    <scope>NUCLEOTIDE SEQUENCE [LARGE SCALE GENOMIC DNA]</scope>
    <source>
        <strain evidence="3 4">CCMP1545</strain>
    </source>
</reference>
<keyword evidence="2" id="KW-0812">Transmembrane</keyword>
<dbReference type="RefSeq" id="XP_003058239.1">
    <property type="nucleotide sequence ID" value="XM_003058193.1"/>
</dbReference>
<feature type="transmembrane region" description="Helical" evidence="2">
    <location>
        <begin position="126"/>
        <end position="145"/>
    </location>
</feature>
<gene>
    <name evidence="3" type="ORF">MICPUCDRAFT_39472</name>
</gene>
<organism evidence="4">
    <name type="scientific">Micromonas pusilla (strain CCMP1545)</name>
    <name type="common">Picoplanktonic green alga</name>
    <dbReference type="NCBI Taxonomy" id="564608"/>
    <lineage>
        <taxon>Eukaryota</taxon>
        <taxon>Viridiplantae</taxon>
        <taxon>Chlorophyta</taxon>
        <taxon>Mamiellophyceae</taxon>
        <taxon>Mamiellales</taxon>
        <taxon>Mamiellaceae</taxon>
        <taxon>Micromonas</taxon>
    </lineage>
</organism>
<feature type="region of interest" description="Disordered" evidence="1">
    <location>
        <begin position="211"/>
        <end position="231"/>
    </location>
</feature>
<proteinExistence type="predicted"/>
<sequence>MGVVSKVAACVPIYDFLTAQTYAMWMLHLQVIVCAFGALSFAFTGVLQITFGFTILALVSLEVGSMKLAKMYCVSLWGMILVDIVWLALWATRINVSKDMIFFDEVAEASTQIQPSRNDYSTCPKFLLGMMCILFIMRPFQILIWSKMWDLNFGDLPISNNYPPTDTPKDYPAQAPAQAGGAVVAAPAVAAAAPAQPAAAAYESPYKSPYAGGEATSQPASPYAARAADQV</sequence>
<keyword evidence="4" id="KW-1185">Reference proteome</keyword>
<dbReference type="GeneID" id="9683306"/>
<dbReference type="OrthoDB" id="1916950at2759"/>
<dbReference type="KEGG" id="mpp:MICPUCDRAFT_39472"/>
<name>C1MR45_MICPC</name>
<keyword evidence="2" id="KW-0472">Membrane</keyword>
<protein>
    <submittedName>
        <fullName evidence="3">Predicted protein</fullName>
    </submittedName>
</protein>
<dbReference type="STRING" id="564608.C1MR45"/>
<evidence type="ECO:0000256" key="1">
    <source>
        <dbReference type="SAM" id="MobiDB-lite"/>
    </source>
</evidence>
<evidence type="ECO:0000313" key="4">
    <source>
        <dbReference type="Proteomes" id="UP000001876"/>
    </source>
</evidence>
<accession>C1MR45</accession>
<dbReference type="EMBL" id="GG663738">
    <property type="protein sequence ID" value="EEH58190.1"/>
    <property type="molecule type" value="Genomic_DNA"/>
</dbReference>
<feature type="transmembrane region" description="Helical" evidence="2">
    <location>
        <begin position="27"/>
        <end position="59"/>
    </location>
</feature>
<keyword evidence="2" id="KW-1133">Transmembrane helix</keyword>
<dbReference type="Proteomes" id="UP000001876">
    <property type="component" value="Unassembled WGS sequence"/>
</dbReference>
<dbReference type="OMA" id="WSKMWDL"/>
<feature type="transmembrane region" description="Helical" evidence="2">
    <location>
        <begin position="71"/>
        <end position="91"/>
    </location>
</feature>
<evidence type="ECO:0000313" key="3">
    <source>
        <dbReference type="EMBL" id="EEH58190.1"/>
    </source>
</evidence>
<dbReference type="AlphaFoldDB" id="C1MR45"/>
<evidence type="ECO:0000256" key="2">
    <source>
        <dbReference type="SAM" id="Phobius"/>
    </source>
</evidence>